<protein>
    <submittedName>
        <fullName evidence="2">Uncharacterized protein</fullName>
    </submittedName>
</protein>
<keyword evidence="3" id="KW-1185">Reference proteome</keyword>
<dbReference type="Proteomes" id="UP001174677">
    <property type="component" value="Chromosome 2"/>
</dbReference>
<name>A0ABQ9N7S6_HEVBR</name>
<evidence type="ECO:0000313" key="3">
    <source>
        <dbReference type="Proteomes" id="UP001174677"/>
    </source>
</evidence>
<comment type="caution">
    <text evidence="2">The sequence shown here is derived from an EMBL/GenBank/DDBJ whole genome shotgun (WGS) entry which is preliminary data.</text>
</comment>
<proteinExistence type="predicted"/>
<dbReference type="EMBL" id="JARPOI010000002">
    <property type="protein sequence ID" value="KAJ9187737.1"/>
    <property type="molecule type" value="Genomic_DNA"/>
</dbReference>
<evidence type="ECO:0000256" key="1">
    <source>
        <dbReference type="SAM" id="MobiDB-lite"/>
    </source>
</evidence>
<sequence length="50" mass="5746">MHNTTQQQMGQHYANHAYPDREWQASKGPLSLTQTTRPTKLIRPSLMPPT</sequence>
<feature type="region of interest" description="Disordered" evidence="1">
    <location>
        <begin position="1"/>
        <end position="50"/>
    </location>
</feature>
<evidence type="ECO:0000313" key="2">
    <source>
        <dbReference type="EMBL" id="KAJ9187737.1"/>
    </source>
</evidence>
<gene>
    <name evidence="2" type="ORF">P3X46_003159</name>
</gene>
<organism evidence="2 3">
    <name type="scientific">Hevea brasiliensis</name>
    <name type="common">Para rubber tree</name>
    <name type="synonym">Siphonia brasiliensis</name>
    <dbReference type="NCBI Taxonomy" id="3981"/>
    <lineage>
        <taxon>Eukaryota</taxon>
        <taxon>Viridiplantae</taxon>
        <taxon>Streptophyta</taxon>
        <taxon>Embryophyta</taxon>
        <taxon>Tracheophyta</taxon>
        <taxon>Spermatophyta</taxon>
        <taxon>Magnoliopsida</taxon>
        <taxon>eudicotyledons</taxon>
        <taxon>Gunneridae</taxon>
        <taxon>Pentapetalae</taxon>
        <taxon>rosids</taxon>
        <taxon>fabids</taxon>
        <taxon>Malpighiales</taxon>
        <taxon>Euphorbiaceae</taxon>
        <taxon>Crotonoideae</taxon>
        <taxon>Micrandreae</taxon>
        <taxon>Hevea</taxon>
    </lineage>
</organism>
<accession>A0ABQ9N7S6</accession>
<feature type="compositionally biased region" description="Polar residues" evidence="1">
    <location>
        <begin position="1"/>
        <end position="10"/>
    </location>
</feature>
<reference evidence="2" key="1">
    <citation type="journal article" date="2023" name="Plant Biotechnol. J.">
        <title>Chromosome-level wild Hevea brasiliensis genome provides new tools for genomic-assisted breeding and valuable loci to elevate rubber yield.</title>
        <authorList>
            <person name="Cheng H."/>
            <person name="Song X."/>
            <person name="Hu Y."/>
            <person name="Wu T."/>
            <person name="Yang Q."/>
            <person name="An Z."/>
            <person name="Feng S."/>
            <person name="Deng Z."/>
            <person name="Wu W."/>
            <person name="Zeng X."/>
            <person name="Tu M."/>
            <person name="Wang X."/>
            <person name="Huang H."/>
        </authorList>
    </citation>
    <scope>NUCLEOTIDE SEQUENCE</scope>
    <source>
        <strain evidence="2">MT/VB/25A 57/8</strain>
    </source>
</reference>